<dbReference type="EMBL" id="ML170176">
    <property type="protein sequence ID" value="TDL22143.1"/>
    <property type="molecule type" value="Genomic_DNA"/>
</dbReference>
<dbReference type="InterPro" id="IPR011701">
    <property type="entry name" value="MFS"/>
</dbReference>
<dbReference type="SUPFAM" id="SSF103473">
    <property type="entry name" value="MFS general substrate transporter"/>
    <property type="match status" value="1"/>
</dbReference>
<evidence type="ECO:0000256" key="4">
    <source>
        <dbReference type="ARBA" id="ARBA00022989"/>
    </source>
</evidence>
<keyword evidence="4 7" id="KW-1133">Transmembrane helix</keyword>
<evidence type="ECO:0000313" key="9">
    <source>
        <dbReference type="EMBL" id="TDL22143.1"/>
    </source>
</evidence>
<evidence type="ECO:0000256" key="7">
    <source>
        <dbReference type="SAM" id="Phobius"/>
    </source>
</evidence>
<feature type="transmembrane region" description="Helical" evidence="7">
    <location>
        <begin position="32"/>
        <end position="52"/>
    </location>
</feature>
<dbReference type="InterPro" id="IPR036259">
    <property type="entry name" value="MFS_trans_sf"/>
</dbReference>
<dbReference type="InterPro" id="IPR001958">
    <property type="entry name" value="Tet-R_TetA/multi-R_MdtG-like"/>
</dbReference>
<evidence type="ECO:0000259" key="8">
    <source>
        <dbReference type="PROSITE" id="PS50850"/>
    </source>
</evidence>
<keyword evidence="10" id="KW-1185">Reference proteome</keyword>
<gene>
    <name evidence="9" type="ORF">BD410DRAFT_788840</name>
</gene>
<evidence type="ECO:0000313" key="10">
    <source>
        <dbReference type="Proteomes" id="UP000294933"/>
    </source>
</evidence>
<feature type="domain" description="Major facilitator superfamily (MFS) profile" evidence="8">
    <location>
        <begin position="1"/>
        <end position="441"/>
    </location>
</feature>
<dbReference type="PRINTS" id="PR01035">
    <property type="entry name" value="TCRTETA"/>
</dbReference>
<dbReference type="AlphaFoldDB" id="A0A4Y7Q3B7"/>
<feature type="transmembrane region" description="Helical" evidence="7">
    <location>
        <begin position="281"/>
        <end position="299"/>
    </location>
</feature>
<comment type="subcellular location">
    <subcellularLocation>
        <location evidence="1">Membrane</location>
        <topology evidence="1">Multi-pass membrane protein</topology>
    </subcellularLocation>
</comment>
<keyword evidence="2" id="KW-0813">Transport</keyword>
<dbReference type="PANTHER" id="PTHR23504:SF15">
    <property type="entry name" value="MAJOR FACILITATOR SUPERFAMILY (MFS) PROFILE DOMAIN-CONTAINING PROTEIN"/>
    <property type="match status" value="1"/>
</dbReference>
<dbReference type="PROSITE" id="PS50850">
    <property type="entry name" value="MFS"/>
    <property type="match status" value="1"/>
</dbReference>
<keyword evidence="3 7" id="KW-0812">Transmembrane</keyword>
<evidence type="ECO:0000256" key="6">
    <source>
        <dbReference type="SAM" id="MobiDB-lite"/>
    </source>
</evidence>
<accession>A0A4Y7Q3B7</accession>
<evidence type="ECO:0000256" key="1">
    <source>
        <dbReference type="ARBA" id="ARBA00004141"/>
    </source>
</evidence>
<feature type="transmembrane region" description="Helical" evidence="7">
    <location>
        <begin position="64"/>
        <end position="82"/>
    </location>
</feature>
<protein>
    <submittedName>
        <fullName evidence="9">MFS general substrate transporter</fullName>
    </submittedName>
</protein>
<feature type="transmembrane region" description="Helical" evidence="7">
    <location>
        <begin position="345"/>
        <end position="368"/>
    </location>
</feature>
<keyword evidence="5 7" id="KW-0472">Membrane</keyword>
<sequence>MVQPVAFELVFPFVNQMILEIGVVDDPERVGFYSGLIESMFSFMSFLAVMPCSYLSDHYGRKPVILLGTAGVAISTPLFGLSRTFWFMVVTRCLGGTSGGSWSATKIMLAEMTDKTNQGRAFSGLSVSYRLGQLIGQPLGGYLSHPERRWSWFQSPFWYDYPYSLPCFVAGAFAITAVIFGYFFIQETLASKRSKRPSKTVNFGTTTPPENGETSASVSDITNVEEYTRPPLRSVLTANVISLLLSTFAMVLQSEMLFALYPLFAFTPVHSGGLGVNEATIGAHMAIRSVINIALMVSYEPFQRRLGTVRLYQTNMAIWPISVALMPTLNYLARVGLQSSWLFDVVLVTFFTVWSFASLTWTGCGIMVNDSAPSAAALAAINGVSQMTIVLPQAIAPAFVTSLFAYSIKSGIAHGHLIWIFTLAFSTTAAIHSMTLKEPSHDWRQDLKNHSD</sequence>
<feature type="region of interest" description="Disordered" evidence="6">
    <location>
        <begin position="196"/>
        <end position="219"/>
    </location>
</feature>
<dbReference type="VEuPathDB" id="FungiDB:BD410DRAFT_788840"/>
<feature type="transmembrane region" description="Helical" evidence="7">
    <location>
        <begin position="236"/>
        <end position="261"/>
    </location>
</feature>
<dbReference type="GO" id="GO:0016020">
    <property type="term" value="C:membrane"/>
    <property type="evidence" value="ECO:0007669"/>
    <property type="project" value="UniProtKB-SubCell"/>
</dbReference>
<dbReference type="Gene3D" id="1.20.1250.20">
    <property type="entry name" value="MFS general substrate transporter like domains"/>
    <property type="match status" value="1"/>
</dbReference>
<evidence type="ECO:0000256" key="2">
    <source>
        <dbReference type="ARBA" id="ARBA00022448"/>
    </source>
</evidence>
<feature type="transmembrane region" description="Helical" evidence="7">
    <location>
        <begin position="416"/>
        <end position="436"/>
    </location>
</feature>
<organism evidence="9 10">
    <name type="scientific">Rickenella mellea</name>
    <dbReference type="NCBI Taxonomy" id="50990"/>
    <lineage>
        <taxon>Eukaryota</taxon>
        <taxon>Fungi</taxon>
        <taxon>Dikarya</taxon>
        <taxon>Basidiomycota</taxon>
        <taxon>Agaricomycotina</taxon>
        <taxon>Agaricomycetes</taxon>
        <taxon>Hymenochaetales</taxon>
        <taxon>Rickenellaceae</taxon>
        <taxon>Rickenella</taxon>
    </lineage>
</organism>
<dbReference type="OrthoDB" id="419616at2759"/>
<name>A0A4Y7Q3B7_9AGAM</name>
<dbReference type="GO" id="GO:0022857">
    <property type="term" value="F:transmembrane transporter activity"/>
    <property type="evidence" value="ECO:0007669"/>
    <property type="project" value="InterPro"/>
</dbReference>
<dbReference type="Pfam" id="PF07690">
    <property type="entry name" value="MFS_1"/>
    <property type="match status" value="1"/>
</dbReference>
<evidence type="ECO:0000256" key="5">
    <source>
        <dbReference type="ARBA" id="ARBA00023136"/>
    </source>
</evidence>
<dbReference type="Proteomes" id="UP000294933">
    <property type="component" value="Unassembled WGS sequence"/>
</dbReference>
<dbReference type="InterPro" id="IPR020846">
    <property type="entry name" value="MFS_dom"/>
</dbReference>
<reference evidence="9 10" key="1">
    <citation type="submission" date="2018-06" db="EMBL/GenBank/DDBJ databases">
        <title>A transcriptomic atlas of mushroom development highlights an independent origin of complex multicellularity.</title>
        <authorList>
            <consortium name="DOE Joint Genome Institute"/>
            <person name="Krizsan K."/>
            <person name="Almasi E."/>
            <person name="Merenyi Z."/>
            <person name="Sahu N."/>
            <person name="Viragh M."/>
            <person name="Koszo T."/>
            <person name="Mondo S."/>
            <person name="Kiss B."/>
            <person name="Balint B."/>
            <person name="Kues U."/>
            <person name="Barry K."/>
            <person name="Hegedus J.C."/>
            <person name="Henrissat B."/>
            <person name="Johnson J."/>
            <person name="Lipzen A."/>
            <person name="Ohm R."/>
            <person name="Nagy I."/>
            <person name="Pangilinan J."/>
            <person name="Yan J."/>
            <person name="Xiong Y."/>
            <person name="Grigoriev I.V."/>
            <person name="Hibbett D.S."/>
            <person name="Nagy L.G."/>
        </authorList>
    </citation>
    <scope>NUCLEOTIDE SEQUENCE [LARGE SCALE GENOMIC DNA]</scope>
    <source>
        <strain evidence="9 10">SZMC22713</strain>
    </source>
</reference>
<feature type="transmembrane region" description="Helical" evidence="7">
    <location>
        <begin position="375"/>
        <end position="396"/>
    </location>
</feature>
<evidence type="ECO:0000256" key="3">
    <source>
        <dbReference type="ARBA" id="ARBA00022692"/>
    </source>
</evidence>
<proteinExistence type="predicted"/>
<feature type="compositionally biased region" description="Polar residues" evidence="6">
    <location>
        <begin position="199"/>
        <end position="219"/>
    </location>
</feature>
<dbReference type="PANTHER" id="PTHR23504">
    <property type="entry name" value="MAJOR FACILITATOR SUPERFAMILY DOMAIN-CONTAINING PROTEIN 10"/>
    <property type="match status" value="1"/>
</dbReference>
<feature type="transmembrane region" description="Helical" evidence="7">
    <location>
        <begin position="311"/>
        <end position="333"/>
    </location>
</feature>
<feature type="transmembrane region" description="Helical" evidence="7">
    <location>
        <begin position="163"/>
        <end position="185"/>
    </location>
</feature>